<keyword evidence="6" id="KW-0460">Magnesium</keyword>
<reference evidence="24" key="1">
    <citation type="journal article" date="2019" name="Int. J. Syst. Evol. Microbiol.">
        <title>The Global Catalogue of Microorganisms (GCM) 10K type strain sequencing project: providing services to taxonomists for standard genome sequencing and annotation.</title>
        <authorList>
            <consortium name="The Broad Institute Genomics Platform"/>
            <consortium name="The Broad Institute Genome Sequencing Center for Infectious Disease"/>
            <person name="Wu L."/>
            <person name="Ma J."/>
        </authorList>
    </citation>
    <scope>NUCLEOTIDE SEQUENCE [LARGE SCALE GENOMIC DNA]</scope>
    <source>
        <strain evidence="24">JCM 11496</strain>
    </source>
</reference>
<proteinExistence type="inferred from homology"/>
<comment type="catalytic activity">
    <reaction evidence="9">
        <text>8-oxo-dGTP + H2O = 8-oxo-dGMP + diphosphate + H(+)</text>
        <dbReference type="Rhea" id="RHEA:31575"/>
        <dbReference type="ChEBI" id="CHEBI:15377"/>
        <dbReference type="ChEBI" id="CHEBI:15378"/>
        <dbReference type="ChEBI" id="CHEBI:33019"/>
        <dbReference type="ChEBI" id="CHEBI:63224"/>
        <dbReference type="ChEBI" id="CHEBI:77896"/>
    </reaction>
    <physiologicalReaction direction="left-to-right" evidence="9">
        <dbReference type="Rhea" id="RHEA:31576"/>
    </physiologicalReaction>
</comment>
<comment type="caution">
    <text evidence="23">The sequence shown here is derived from an EMBL/GenBank/DDBJ whole genome shotgun (WGS) entry which is preliminary data.</text>
</comment>
<comment type="cofactor">
    <cofactor evidence="1">
        <name>Mg(2+)</name>
        <dbReference type="ChEBI" id="CHEBI:18420"/>
    </cofactor>
</comment>
<dbReference type="EMBL" id="JBHUGA010000063">
    <property type="protein sequence ID" value="MFD1848023.1"/>
    <property type="molecule type" value="Genomic_DNA"/>
</dbReference>
<evidence type="ECO:0000259" key="22">
    <source>
        <dbReference type="PROSITE" id="PS51462"/>
    </source>
</evidence>
<comment type="catalytic activity">
    <reaction evidence="18">
        <text>N(6)-methyl-ATP + H2O = N(6)-methyl-AMP + diphosphate + H(+)</text>
        <dbReference type="Rhea" id="RHEA:67608"/>
        <dbReference type="ChEBI" id="CHEBI:15377"/>
        <dbReference type="ChEBI" id="CHEBI:15378"/>
        <dbReference type="ChEBI" id="CHEBI:33019"/>
        <dbReference type="ChEBI" id="CHEBI:144842"/>
        <dbReference type="ChEBI" id="CHEBI:172873"/>
    </reaction>
    <physiologicalReaction direction="left-to-right" evidence="18">
        <dbReference type="Rhea" id="RHEA:67609"/>
    </physiologicalReaction>
</comment>
<evidence type="ECO:0000313" key="24">
    <source>
        <dbReference type="Proteomes" id="UP001597307"/>
    </source>
</evidence>
<evidence type="ECO:0000256" key="7">
    <source>
        <dbReference type="ARBA" id="ARBA00024448"/>
    </source>
</evidence>
<dbReference type="RefSeq" id="WP_343882212.1">
    <property type="nucleotide sequence ID" value="NZ_BAAAIJ010000061.1"/>
</dbReference>
<dbReference type="PRINTS" id="PR01403">
    <property type="entry name" value="8OXTPHPHTASE"/>
</dbReference>
<dbReference type="PROSITE" id="PS51462">
    <property type="entry name" value="NUDIX"/>
    <property type="match status" value="1"/>
</dbReference>
<dbReference type="PANTHER" id="PTHR43758:SF2">
    <property type="entry name" value="OXIDIZED PURINE NUCLEOSIDE TRIPHOSPHATE HYDROLASE"/>
    <property type="match status" value="1"/>
</dbReference>
<gene>
    <name evidence="23" type="ORF">ACFSFX_15635</name>
</gene>
<dbReference type="Proteomes" id="UP001597307">
    <property type="component" value="Unassembled WGS sequence"/>
</dbReference>
<dbReference type="SUPFAM" id="SSF55811">
    <property type="entry name" value="Nudix"/>
    <property type="match status" value="1"/>
</dbReference>
<comment type="subunit">
    <text evidence="3">Monomer.</text>
</comment>
<evidence type="ECO:0000256" key="20">
    <source>
        <dbReference type="ARBA" id="ARBA00049032"/>
    </source>
</evidence>
<evidence type="ECO:0000256" key="13">
    <source>
        <dbReference type="ARBA" id="ARBA00029673"/>
    </source>
</evidence>
<evidence type="ECO:0000256" key="17">
    <source>
        <dbReference type="ARBA" id="ARBA00032071"/>
    </source>
</evidence>
<evidence type="ECO:0000256" key="3">
    <source>
        <dbReference type="ARBA" id="ARBA00011245"/>
    </source>
</evidence>
<comment type="catalytic activity">
    <reaction evidence="20">
        <text>N(6)-methyl-dATP + H2O = N(6)-methyl-dAMP + diphosphate + H(+)</text>
        <dbReference type="Rhea" id="RHEA:67604"/>
        <dbReference type="ChEBI" id="CHEBI:15377"/>
        <dbReference type="ChEBI" id="CHEBI:15378"/>
        <dbReference type="ChEBI" id="CHEBI:33019"/>
        <dbReference type="ChEBI" id="CHEBI:169976"/>
        <dbReference type="ChEBI" id="CHEBI:172872"/>
    </reaction>
    <physiologicalReaction direction="left-to-right" evidence="20">
        <dbReference type="Rhea" id="RHEA:67605"/>
    </physiologicalReaction>
</comment>
<name>A0ABW4QBC1_9MICC</name>
<comment type="function">
    <text evidence="21">Oxidized purine nucleoside triphosphate hydrolase which is a prominent sanitizer of the oxidized nucleotide pool. Catalyzes the hydrolysis of 2-oxo-dATP (2-hydroxy-dATP) into 2-oxo-dAMP. Also has a significant hydrolase activity toward 2-oxo-ATP, 8-oxo-dGTP and 8-oxo-dATP. Through the hydrolysis of oxidized purine nucleoside triphosphates, prevents their incorporation into DNA and the subsequent transversions A:T to C:G and G:C to T:A. Also catalyzes the hydrolysis of methylated purine nucleoside triphosphate preventing their integration into DNA. Through this antimutagenic activity protects cells from oxidative stress.</text>
</comment>
<evidence type="ECO:0000256" key="2">
    <source>
        <dbReference type="ARBA" id="ARBA00005582"/>
    </source>
</evidence>
<comment type="catalytic activity">
    <reaction evidence="7">
        <text>8-oxo-dATP + H2O = 8-oxo-dAMP + diphosphate + H(+)</text>
        <dbReference type="Rhea" id="RHEA:65396"/>
        <dbReference type="ChEBI" id="CHEBI:15377"/>
        <dbReference type="ChEBI" id="CHEBI:15378"/>
        <dbReference type="ChEBI" id="CHEBI:33019"/>
        <dbReference type="ChEBI" id="CHEBI:71361"/>
        <dbReference type="ChEBI" id="CHEBI:172871"/>
    </reaction>
    <physiologicalReaction direction="left-to-right" evidence="7">
        <dbReference type="Rhea" id="RHEA:65397"/>
    </physiologicalReaction>
</comment>
<protein>
    <recommendedName>
        <fullName evidence="12">Oxidized purine nucleoside triphosphate hydrolase</fullName>
        <ecNumber evidence="11">3.6.1.56</ecNumber>
    </recommendedName>
    <alternativeName>
        <fullName evidence="16">2-hydroxy-dATP diphosphatase</fullName>
    </alternativeName>
    <alternativeName>
        <fullName evidence="15">7,8-dihydro-8-oxoguanine triphosphatase</fullName>
    </alternativeName>
    <alternativeName>
        <fullName evidence="14">8-oxo-dGTPase</fullName>
    </alternativeName>
    <alternativeName>
        <fullName evidence="17">Methylated purine nucleoside triphosphate hydrolase</fullName>
    </alternativeName>
    <alternativeName>
        <fullName evidence="13">Nucleoside diphosphate-linked moiety X motif 1</fullName>
    </alternativeName>
</protein>
<evidence type="ECO:0000256" key="9">
    <source>
        <dbReference type="ARBA" id="ARBA00024486"/>
    </source>
</evidence>
<evidence type="ECO:0000256" key="18">
    <source>
        <dbReference type="ARBA" id="ARBA00048002"/>
    </source>
</evidence>
<evidence type="ECO:0000256" key="1">
    <source>
        <dbReference type="ARBA" id="ARBA00001946"/>
    </source>
</evidence>
<keyword evidence="24" id="KW-1185">Reference proteome</keyword>
<comment type="catalytic activity">
    <reaction evidence="10">
        <text>2-oxo-ATP + H2O = 2-oxo-AMP + diphosphate + H(+)</text>
        <dbReference type="Rhea" id="RHEA:67392"/>
        <dbReference type="ChEBI" id="CHEBI:15377"/>
        <dbReference type="ChEBI" id="CHEBI:15378"/>
        <dbReference type="ChEBI" id="CHEBI:33019"/>
        <dbReference type="ChEBI" id="CHEBI:71395"/>
        <dbReference type="ChEBI" id="CHEBI:172878"/>
    </reaction>
    <physiologicalReaction direction="left-to-right" evidence="10">
        <dbReference type="Rhea" id="RHEA:67393"/>
    </physiologicalReaction>
</comment>
<evidence type="ECO:0000256" key="8">
    <source>
        <dbReference type="ARBA" id="ARBA00024459"/>
    </source>
</evidence>
<comment type="catalytic activity">
    <reaction evidence="8">
        <text>2-oxo-dATP + H2O = 2-oxo-dAMP + diphosphate + H(+)</text>
        <dbReference type="Rhea" id="RHEA:31583"/>
        <dbReference type="ChEBI" id="CHEBI:15377"/>
        <dbReference type="ChEBI" id="CHEBI:15378"/>
        <dbReference type="ChEBI" id="CHEBI:33019"/>
        <dbReference type="ChEBI" id="CHEBI:63212"/>
        <dbReference type="ChEBI" id="CHEBI:77897"/>
        <dbReference type="EC" id="3.6.1.56"/>
    </reaction>
    <physiologicalReaction direction="left-to-right" evidence="8">
        <dbReference type="Rhea" id="RHEA:31584"/>
    </physiologicalReaction>
</comment>
<evidence type="ECO:0000256" key="19">
    <source>
        <dbReference type="ARBA" id="ARBA00048894"/>
    </source>
</evidence>
<evidence type="ECO:0000256" key="12">
    <source>
        <dbReference type="ARBA" id="ARBA00026218"/>
    </source>
</evidence>
<dbReference type="InterPro" id="IPR000086">
    <property type="entry name" value="NUDIX_hydrolase_dom"/>
</dbReference>
<evidence type="ECO:0000256" key="4">
    <source>
        <dbReference type="ARBA" id="ARBA00022723"/>
    </source>
</evidence>
<dbReference type="InterPro" id="IPR015797">
    <property type="entry name" value="NUDIX_hydrolase-like_dom_sf"/>
</dbReference>
<dbReference type="Pfam" id="PF00293">
    <property type="entry name" value="NUDIX"/>
    <property type="match status" value="1"/>
</dbReference>
<evidence type="ECO:0000256" key="21">
    <source>
        <dbReference type="ARBA" id="ARBA00053094"/>
    </source>
</evidence>
<dbReference type="PROSITE" id="PS00893">
    <property type="entry name" value="NUDIX_BOX"/>
    <property type="match status" value="1"/>
</dbReference>
<feature type="domain" description="Nudix hydrolase" evidence="22">
    <location>
        <begin position="2"/>
        <end position="138"/>
    </location>
</feature>
<evidence type="ECO:0000313" key="23">
    <source>
        <dbReference type="EMBL" id="MFD1848023.1"/>
    </source>
</evidence>
<evidence type="ECO:0000256" key="15">
    <source>
        <dbReference type="ARBA" id="ARBA00030682"/>
    </source>
</evidence>
<dbReference type="EC" id="3.6.1.56" evidence="11"/>
<dbReference type="CDD" id="cd03427">
    <property type="entry name" value="NUDIX_MTH1_Nudt1"/>
    <property type="match status" value="1"/>
</dbReference>
<comment type="similarity">
    <text evidence="2">Belongs to the Nudix hydrolase family.</text>
</comment>
<organism evidence="23 24">
    <name type="scientific">Arthrobacter flavus</name>
    <dbReference type="NCBI Taxonomy" id="95172"/>
    <lineage>
        <taxon>Bacteria</taxon>
        <taxon>Bacillati</taxon>
        <taxon>Actinomycetota</taxon>
        <taxon>Actinomycetes</taxon>
        <taxon>Micrococcales</taxon>
        <taxon>Micrococcaceae</taxon>
        <taxon>Arthrobacter</taxon>
    </lineage>
</organism>
<dbReference type="Gene3D" id="3.90.79.10">
    <property type="entry name" value="Nucleoside Triphosphate Pyrophosphohydrolase"/>
    <property type="match status" value="1"/>
</dbReference>
<dbReference type="InterPro" id="IPR003563">
    <property type="entry name" value="8ODP"/>
</dbReference>
<evidence type="ECO:0000256" key="16">
    <source>
        <dbReference type="ARBA" id="ARBA00031927"/>
    </source>
</evidence>
<comment type="catalytic activity">
    <reaction evidence="19">
        <text>O(6)-methyl-dGTP + H2O = O(6)-methyl-dGMP + diphosphate + H(+)</text>
        <dbReference type="Rhea" id="RHEA:67600"/>
        <dbReference type="ChEBI" id="CHEBI:15377"/>
        <dbReference type="ChEBI" id="CHEBI:15378"/>
        <dbReference type="ChEBI" id="CHEBI:33019"/>
        <dbReference type="ChEBI" id="CHEBI:169974"/>
        <dbReference type="ChEBI" id="CHEBI:169975"/>
    </reaction>
    <physiologicalReaction direction="left-to-right" evidence="19">
        <dbReference type="Rhea" id="RHEA:67601"/>
    </physiologicalReaction>
</comment>
<evidence type="ECO:0000256" key="5">
    <source>
        <dbReference type="ARBA" id="ARBA00022801"/>
    </source>
</evidence>
<evidence type="ECO:0000256" key="6">
    <source>
        <dbReference type="ARBA" id="ARBA00022842"/>
    </source>
</evidence>
<dbReference type="PANTHER" id="PTHR43758">
    <property type="entry name" value="7,8-DIHYDRO-8-OXOGUANINE TRIPHOSPHATASE"/>
    <property type="match status" value="1"/>
</dbReference>
<sequence length="160" mass="17152">MSPRLVVLCFLFRDTDSGSEVLLGLKKTGFGAGRIVTLGGGVEAGETDAQAAVREVAEESGVVVGVSQLTQLGRIRWRFPSQPAADMDAAIFTADEWAGTPQPTAEVDPAWYPVNDLPWEGMWEDAQHWLGSVIAGEQLDVLVTLNPDNETVSSAVWANP</sequence>
<accession>A0ABW4QBC1</accession>
<dbReference type="InterPro" id="IPR020084">
    <property type="entry name" value="NUDIX_hydrolase_CS"/>
</dbReference>
<evidence type="ECO:0000256" key="10">
    <source>
        <dbReference type="ARBA" id="ARBA00024596"/>
    </source>
</evidence>
<evidence type="ECO:0000256" key="11">
    <source>
        <dbReference type="ARBA" id="ARBA00026103"/>
    </source>
</evidence>
<keyword evidence="5" id="KW-0378">Hydrolase</keyword>
<keyword evidence="4" id="KW-0479">Metal-binding</keyword>
<evidence type="ECO:0000256" key="14">
    <source>
        <dbReference type="ARBA" id="ARBA00030634"/>
    </source>
</evidence>